<comment type="caution">
    <text evidence="2">The sequence shown here is derived from an EMBL/GenBank/DDBJ whole genome shotgun (WGS) entry which is preliminary data.</text>
</comment>
<name>A0A4U1BII9_9GAMM</name>
<proteinExistence type="predicted"/>
<protein>
    <recommendedName>
        <fullName evidence="4">Porin</fullName>
    </recommendedName>
</protein>
<dbReference type="AlphaFoldDB" id="A0A4U1BII9"/>
<dbReference type="OrthoDB" id="190887at2"/>
<feature type="chain" id="PRO_5020401259" description="Porin" evidence="1">
    <location>
        <begin position="19"/>
        <end position="349"/>
    </location>
</feature>
<sequence>MKKLILAALTLASPLCCATDVELSGFIKADLKSVHGDIPYAGIWTGADTPAEQDTAKTQFSGQESRLRLALKEARLSAVIEMDFANSAQGNAVVSNSYSPRLRHAYLAYRDVLAGQTWSTLVNSASFPETTNLGGPLVGEAMVRQAQLRYQGDHWQLALENPKSYGTRTNNEGNPVSIDDDSDWLPDLILRRDWRGDWGQLSLSGLARYLDPDGLAEVGVGASASANLALGQDRLQLQLHYGQLGRYVGTSAAKDIANGQLETSVAAMLAYRHRWVDSLRSTLFIGKIVTEVERVDRTHLGITLFASPEPYLDLGLELGHLQVRDEDTDFSRPRRGGSSYLQATALYRF</sequence>
<dbReference type="Proteomes" id="UP000305674">
    <property type="component" value="Unassembled WGS sequence"/>
</dbReference>
<evidence type="ECO:0008006" key="4">
    <source>
        <dbReference type="Google" id="ProtNLM"/>
    </source>
</evidence>
<feature type="signal peptide" evidence="1">
    <location>
        <begin position="1"/>
        <end position="18"/>
    </location>
</feature>
<dbReference type="SUPFAM" id="SSF56935">
    <property type="entry name" value="Porins"/>
    <property type="match status" value="1"/>
</dbReference>
<keyword evidence="1" id="KW-0732">Signal</keyword>
<evidence type="ECO:0000256" key="1">
    <source>
        <dbReference type="SAM" id="SignalP"/>
    </source>
</evidence>
<reference evidence="2 3" key="1">
    <citation type="submission" date="2019-04" db="EMBL/GenBank/DDBJ databases">
        <authorList>
            <person name="Hwang J.C."/>
        </authorList>
    </citation>
    <scope>NUCLEOTIDE SEQUENCE [LARGE SCALE GENOMIC DNA]</scope>
    <source>
        <strain evidence="2 3">IMCC35001</strain>
    </source>
</reference>
<dbReference type="RefSeq" id="WP_136850473.1">
    <property type="nucleotide sequence ID" value="NZ_SWCI01000001.1"/>
</dbReference>
<keyword evidence="3" id="KW-1185">Reference proteome</keyword>
<evidence type="ECO:0000313" key="2">
    <source>
        <dbReference type="EMBL" id="TKB51169.1"/>
    </source>
</evidence>
<organism evidence="2 3">
    <name type="scientific">Ferrimonas sediminicola</name>
    <dbReference type="NCBI Taxonomy" id="2569538"/>
    <lineage>
        <taxon>Bacteria</taxon>
        <taxon>Pseudomonadati</taxon>
        <taxon>Pseudomonadota</taxon>
        <taxon>Gammaproteobacteria</taxon>
        <taxon>Alteromonadales</taxon>
        <taxon>Ferrimonadaceae</taxon>
        <taxon>Ferrimonas</taxon>
    </lineage>
</organism>
<gene>
    <name evidence="2" type="ORF">FCL40_01020</name>
</gene>
<dbReference type="EMBL" id="SWCI01000001">
    <property type="protein sequence ID" value="TKB51169.1"/>
    <property type="molecule type" value="Genomic_DNA"/>
</dbReference>
<accession>A0A4U1BII9</accession>
<evidence type="ECO:0000313" key="3">
    <source>
        <dbReference type="Proteomes" id="UP000305674"/>
    </source>
</evidence>